<dbReference type="CDD" id="cd05288">
    <property type="entry name" value="PGDH"/>
    <property type="match status" value="1"/>
</dbReference>
<dbReference type="FunFam" id="3.40.50.720:FF:000121">
    <property type="entry name" value="Prostaglandin reductase 2"/>
    <property type="match status" value="1"/>
</dbReference>
<dbReference type="InterPro" id="IPR011032">
    <property type="entry name" value="GroES-like_sf"/>
</dbReference>
<dbReference type="InterPro" id="IPR036291">
    <property type="entry name" value="NAD(P)-bd_dom_sf"/>
</dbReference>
<dbReference type="InterPro" id="IPR045010">
    <property type="entry name" value="MDR_fam"/>
</dbReference>
<dbReference type="SUPFAM" id="SSF51735">
    <property type="entry name" value="NAD(P)-binding Rossmann-fold domains"/>
    <property type="match status" value="1"/>
</dbReference>
<evidence type="ECO:0000256" key="1">
    <source>
        <dbReference type="ARBA" id="ARBA00023002"/>
    </source>
</evidence>
<name>A0A381R9Q8_9ZZZZ</name>
<evidence type="ECO:0000313" key="3">
    <source>
        <dbReference type="EMBL" id="SUZ87668.1"/>
    </source>
</evidence>
<dbReference type="Gene3D" id="3.40.50.720">
    <property type="entry name" value="NAD(P)-binding Rossmann-like Domain"/>
    <property type="match status" value="1"/>
</dbReference>
<dbReference type="SUPFAM" id="SSF50129">
    <property type="entry name" value="GroES-like"/>
    <property type="match status" value="2"/>
</dbReference>
<sequence>MTEKINKKWVLNKRPEGMPEDDCWKLEEVPVPEIEEGNILIKTLYLSIDPYMRGRMNDAKSYADPIKIGEVMTGESVGIVIESKSDNYSVGDYVCVHRGWQSYIKAHGNDKQLFKANPKIVPLSTYLGTVGMPGRTAYFGLLRVGKPKSGETVVVSAASGAVGTVVGQMAKILGCRAVGIAGGETKCSYVTEELGFDACVDYKAGNLEADLKAACPEGIDIYFENVGAEVSKAVAKNLNPGARIPICGFIAHYNSTDFENEETPFHVFGALDPIPEHRFFVVTEWFEEWAEATRELSNWIKEGKIKYRETVSEGIENAPQALRDVLSGKNFGKQVVKVAEE</sequence>
<gene>
    <name evidence="3" type="ORF">METZ01_LOCUS40522</name>
</gene>
<keyword evidence="1" id="KW-0560">Oxidoreductase</keyword>
<dbReference type="PANTHER" id="PTHR43205">
    <property type="entry name" value="PROSTAGLANDIN REDUCTASE"/>
    <property type="match status" value="1"/>
</dbReference>
<dbReference type="InterPro" id="IPR041694">
    <property type="entry name" value="ADH_N_2"/>
</dbReference>
<evidence type="ECO:0000259" key="2">
    <source>
        <dbReference type="SMART" id="SM00829"/>
    </source>
</evidence>
<dbReference type="EMBL" id="UINC01001736">
    <property type="protein sequence ID" value="SUZ87668.1"/>
    <property type="molecule type" value="Genomic_DNA"/>
</dbReference>
<dbReference type="GO" id="GO:0016628">
    <property type="term" value="F:oxidoreductase activity, acting on the CH-CH group of donors, NAD or NADP as acceptor"/>
    <property type="evidence" value="ECO:0007669"/>
    <property type="project" value="InterPro"/>
</dbReference>
<dbReference type="InterPro" id="IPR013149">
    <property type="entry name" value="ADH-like_C"/>
</dbReference>
<dbReference type="InterPro" id="IPR020843">
    <property type="entry name" value="ER"/>
</dbReference>
<dbReference type="Gene3D" id="3.90.180.10">
    <property type="entry name" value="Medium-chain alcohol dehydrogenases, catalytic domain"/>
    <property type="match status" value="1"/>
</dbReference>
<protein>
    <recommendedName>
        <fullName evidence="2">Enoyl reductase (ER) domain-containing protein</fullName>
    </recommendedName>
</protein>
<dbReference type="AlphaFoldDB" id="A0A381R9Q8"/>
<organism evidence="3">
    <name type="scientific">marine metagenome</name>
    <dbReference type="NCBI Taxonomy" id="408172"/>
    <lineage>
        <taxon>unclassified sequences</taxon>
        <taxon>metagenomes</taxon>
        <taxon>ecological metagenomes</taxon>
    </lineage>
</organism>
<proteinExistence type="predicted"/>
<feature type="domain" description="Enoyl reductase (ER)" evidence="2">
    <location>
        <begin position="17"/>
        <end position="336"/>
    </location>
</feature>
<accession>A0A381R9Q8</accession>
<dbReference type="SMART" id="SM00829">
    <property type="entry name" value="PKS_ER"/>
    <property type="match status" value="1"/>
</dbReference>
<dbReference type="Pfam" id="PF16884">
    <property type="entry name" value="ADH_N_2"/>
    <property type="match status" value="1"/>
</dbReference>
<dbReference type="Pfam" id="PF00107">
    <property type="entry name" value="ADH_zinc_N"/>
    <property type="match status" value="1"/>
</dbReference>
<reference evidence="3" key="1">
    <citation type="submission" date="2018-05" db="EMBL/GenBank/DDBJ databases">
        <authorList>
            <person name="Lanie J.A."/>
            <person name="Ng W.-L."/>
            <person name="Kazmierczak K.M."/>
            <person name="Andrzejewski T.M."/>
            <person name="Davidsen T.M."/>
            <person name="Wayne K.J."/>
            <person name="Tettelin H."/>
            <person name="Glass J.I."/>
            <person name="Rusch D."/>
            <person name="Podicherti R."/>
            <person name="Tsui H.-C.T."/>
            <person name="Winkler M.E."/>
        </authorList>
    </citation>
    <scope>NUCLEOTIDE SEQUENCE</scope>
</reference>
<dbReference type="PANTHER" id="PTHR43205:SF7">
    <property type="entry name" value="PROSTAGLANDIN REDUCTASE 1"/>
    <property type="match status" value="1"/>
</dbReference>